<evidence type="ECO:0000313" key="3">
    <source>
        <dbReference type="EMBL" id="QIE56199.1"/>
    </source>
</evidence>
<dbReference type="PANTHER" id="PTHR42928:SF5">
    <property type="entry name" value="BLR1237 PROTEIN"/>
    <property type="match status" value="1"/>
</dbReference>
<dbReference type="InterPro" id="IPR005064">
    <property type="entry name" value="BUG"/>
</dbReference>
<reference evidence="3 4" key="1">
    <citation type="submission" date="2020-02" db="EMBL/GenBank/DDBJ databases">
        <title>complete genome sequence of Rhodobacteraceae bacterium.</title>
        <authorList>
            <person name="Park J."/>
            <person name="Kim Y.-S."/>
            <person name="Kim K.-H."/>
        </authorList>
    </citation>
    <scope>NUCLEOTIDE SEQUENCE [LARGE SCALE GENOMIC DNA]</scope>
    <source>
        <strain evidence="3 4">RR4-56</strain>
    </source>
</reference>
<dbReference type="SUPFAM" id="SSF53850">
    <property type="entry name" value="Periplasmic binding protein-like II"/>
    <property type="match status" value="1"/>
</dbReference>
<sequence>MKLHAIAAALLFGATLAAPAVADDSFPNRPITMVVPFGPGGGSDLIARTVDKFSADEFGANFTFEYRPGAGGHIGANMVANAEPDGYTIGTYNVPHIALGPVTGVAQYALEDFTFLGQVAGDPVAIATALGSGYETFADFIAAAKANPRKLTLGTADQFGGTHLLALQIADASGIDITVVPFPGGSQLVAAVLGGHVDAGVAGLPPFLGSKDETQFLALAGAERDDVLPDVPTLKEQGVDLVMRTGRIFIAPTGLDDDVAARLRTGFKAIYDNPNLQAELKKVGQSPNWMSGDELEESLLSYENAAARLFKEAQTK</sequence>
<comment type="similarity">
    <text evidence="1">Belongs to the UPF0065 (bug) family.</text>
</comment>
<feature type="chain" id="PRO_5029694417" evidence="2">
    <location>
        <begin position="23"/>
        <end position="316"/>
    </location>
</feature>
<keyword evidence="2" id="KW-0732">Signal</keyword>
<feature type="signal peptide" evidence="2">
    <location>
        <begin position="1"/>
        <end position="22"/>
    </location>
</feature>
<dbReference type="KEGG" id="hdh:G5B40_12455"/>
<evidence type="ECO:0000256" key="1">
    <source>
        <dbReference type="ARBA" id="ARBA00006987"/>
    </source>
</evidence>
<protein>
    <submittedName>
        <fullName evidence="3">Tripartite tricarboxylate transporter substrate binding protein</fullName>
    </submittedName>
</protein>
<keyword evidence="4" id="KW-1185">Reference proteome</keyword>
<gene>
    <name evidence="3" type="ORF">G5B40_12455</name>
</gene>
<dbReference type="CDD" id="cd07012">
    <property type="entry name" value="PBP2_Bug_TTT"/>
    <property type="match status" value="1"/>
</dbReference>
<dbReference type="Proteomes" id="UP000503336">
    <property type="component" value="Chromosome"/>
</dbReference>
<name>A0A7L5C2U3_9RHOB</name>
<evidence type="ECO:0000313" key="4">
    <source>
        <dbReference type="Proteomes" id="UP000503336"/>
    </source>
</evidence>
<proteinExistence type="inferred from homology"/>
<dbReference type="RefSeq" id="WP_165099118.1">
    <property type="nucleotide sequence ID" value="NZ_CP049056.1"/>
</dbReference>
<dbReference type="InterPro" id="IPR042100">
    <property type="entry name" value="Bug_dom1"/>
</dbReference>
<dbReference type="PIRSF" id="PIRSF017082">
    <property type="entry name" value="YflP"/>
    <property type="match status" value="1"/>
</dbReference>
<evidence type="ECO:0000256" key="2">
    <source>
        <dbReference type="SAM" id="SignalP"/>
    </source>
</evidence>
<accession>A0A7L5C2U3</accession>
<dbReference type="AlphaFoldDB" id="A0A7L5C2U3"/>
<organism evidence="3 4">
    <name type="scientific">Pikeienuella piscinae</name>
    <dbReference type="NCBI Taxonomy" id="2748098"/>
    <lineage>
        <taxon>Bacteria</taxon>
        <taxon>Pseudomonadati</taxon>
        <taxon>Pseudomonadota</taxon>
        <taxon>Alphaproteobacteria</taxon>
        <taxon>Rhodobacterales</taxon>
        <taxon>Paracoccaceae</taxon>
        <taxon>Pikeienuella</taxon>
    </lineage>
</organism>
<dbReference type="Pfam" id="PF03401">
    <property type="entry name" value="TctC"/>
    <property type="match status" value="1"/>
</dbReference>
<dbReference type="Gene3D" id="3.40.190.10">
    <property type="entry name" value="Periplasmic binding protein-like II"/>
    <property type="match status" value="1"/>
</dbReference>
<dbReference type="PANTHER" id="PTHR42928">
    <property type="entry name" value="TRICARBOXYLATE-BINDING PROTEIN"/>
    <property type="match status" value="1"/>
</dbReference>
<dbReference type="Gene3D" id="3.40.190.150">
    <property type="entry name" value="Bordetella uptake gene, domain 1"/>
    <property type="match status" value="1"/>
</dbReference>
<dbReference type="EMBL" id="CP049056">
    <property type="protein sequence ID" value="QIE56199.1"/>
    <property type="molecule type" value="Genomic_DNA"/>
</dbReference>